<evidence type="ECO:0000256" key="1">
    <source>
        <dbReference type="SAM" id="MobiDB-lite"/>
    </source>
</evidence>
<feature type="region of interest" description="Disordered" evidence="1">
    <location>
        <begin position="1"/>
        <end position="30"/>
    </location>
</feature>
<protein>
    <submittedName>
        <fullName evidence="2">Uncharacterized protein</fullName>
    </submittedName>
</protein>
<feature type="compositionally biased region" description="Acidic residues" evidence="1">
    <location>
        <begin position="8"/>
        <end position="19"/>
    </location>
</feature>
<dbReference type="AlphaFoldDB" id="A0AAE1J750"/>
<name>A0AAE1J750_9FABA</name>
<comment type="caution">
    <text evidence="2">The sequence shown here is derived from an EMBL/GenBank/DDBJ whole genome shotgun (WGS) entry which is preliminary data.</text>
</comment>
<dbReference type="Proteomes" id="UP001293593">
    <property type="component" value="Unassembled WGS sequence"/>
</dbReference>
<organism evidence="2 3">
    <name type="scientific">Acacia crassicarpa</name>
    <name type="common">northern wattle</name>
    <dbReference type="NCBI Taxonomy" id="499986"/>
    <lineage>
        <taxon>Eukaryota</taxon>
        <taxon>Viridiplantae</taxon>
        <taxon>Streptophyta</taxon>
        <taxon>Embryophyta</taxon>
        <taxon>Tracheophyta</taxon>
        <taxon>Spermatophyta</taxon>
        <taxon>Magnoliopsida</taxon>
        <taxon>eudicotyledons</taxon>
        <taxon>Gunneridae</taxon>
        <taxon>Pentapetalae</taxon>
        <taxon>rosids</taxon>
        <taxon>fabids</taxon>
        <taxon>Fabales</taxon>
        <taxon>Fabaceae</taxon>
        <taxon>Caesalpinioideae</taxon>
        <taxon>mimosoid clade</taxon>
        <taxon>Acacieae</taxon>
        <taxon>Acacia</taxon>
    </lineage>
</organism>
<gene>
    <name evidence="2" type="ORF">QN277_028361</name>
</gene>
<evidence type="ECO:0000313" key="2">
    <source>
        <dbReference type="EMBL" id="KAK4262859.1"/>
    </source>
</evidence>
<dbReference type="EMBL" id="JAWXYG010000009">
    <property type="protein sequence ID" value="KAK4262859.1"/>
    <property type="molecule type" value="Genomic_DNA"/>
</dbReference>
<evidence type="ECO:0000313" key="3">
    <source>
        <dbReference type="Proteomes" id="UP001293593"/>
    </source>
</evidence>
<sequence length="100" mass="10942">MNRGGHDEGEDESGEDGENTEGRAGRSHLNQWSVGLSLQLLPEKLRNVAGGETEREKREEGCVCGNGIFGQCMYLSSGEEKILGQEDDHAAEFFLRSSLV</sequence>
<proteinExistence type="predicted"/>
<accession>A0AAE1J750</accession>
<reference evidence="2" key="1">
    <citation type="submission" date="2023-10" db="EMBL/GenBank/DDBJ databases">
        <title>Chromosome-level genome of the transformable northern wattle, Acacia crassicarpa.</title>
        <authorList>
            <person name="Massaro I."/>
            <person name="Sinha N.R."/>
            <person name="Poethig S."/>
            <person name="Leichty A.R."/>
        </authorList>
    </citation>
    <scope>NUCLEOTIDE SEQUENCE</scope>
    <source>
        <strain evidence="2">Acra3RX</strain>
        <tissue evidence="2">Leaf</tissue>
    </source>
</reference>
<keyword evidence="3" id="KW-1185">Reference proteome</keyword>